<protein>
    <submittedName>
        <fullName evidence="1">9597_t:CDS:1</fullName>
    </submittedName>
</protein>
<comment type="caution">
    <text evidence="1">The sequence shown here is derived from an EMBL/GenBank/DDBJ whole genome shotgun (WGS) entry which is preliminary data.</text>
</comment>
<dbReference type="Proteomes" id="UP000789342">
    <property type="component" value="Unassembled WGS sequence"/>
</dbReference>
<organism evidence="1 2">
    <name type="scientific">Acaulospora morrowiae</name>
    <dbReference type="NCBI Taxonomy" id="94023"/>
    <lineage>
        <taxon>Eukaryota</taxon>
        <taxon>Fungi</taxon>
        <taxon>Fungi incertae sedis</taxon>
        <taxon>Mucoromycota</taxon>
        <taxon>Glomeromycotina</taxon>
        <taxon>Glomeromycetes</taxon>
        <taxon>Diversisporales</taxon>
        <taxon>Acaulosporaceae</taxon>
        <taxon>Acaulospora</taxon>
    </lineage>
</organism>
<evidence type="ECO:0000313" key="1">
    <source>
        <dbReference type="EMBL" id="CAG8585291.1"/>
    </source>
</evidence>
<name>A0A9N9C3K4_9GLOM</name>
<dbReference type="SUPFAM" id="SSF63411">
    <property type="entry name" value="LuxS/MPP-like metallohydrolase"/>
    <property type="match status" value="1"/>
</dbReference>
<dbReference type="Gene3D" id="3.30.830.10">
    <property type="entry name" value="Metalloenzyme, LuxS/M16 peptidase-like"/>
    <property type="match status" value="1"/>
</dbReference>
<dbReference type="AlphaFoldDB" id="A0A9N9C3K4"/>
<accession>A0A9N9C3K4</accession>
<gene>
    <name evidence="1" type="ORF">AMORRO_LOCUS7097</name>
</gene>
<sequence>IDAPISVSQEGMVYFTDRLSDDLRQKRREQLLAVTEDDVKYAAITYLKQHETKRDYSIAIIGEENEEIEKNNEYNVYRMKIDEAKES</sequence>
<dbReference type="GO" id="GO:0046872">
    <property type="term" value="F:metal ion binding"/>
    <property type="evidence" value="ECO:0007669"/>
    <property type="project" value="InterPro"/>
</dbReference>
<dbReference type="EMBL" id="CAJVPV010005126">
    <property type="protein sequence ID" value="CAG8585291.1"/>
    <property type="molecule type" value="Genomic_DNA"/>
</dbReference>
<dbReference type="OrthoDB" id="2399498at2759"/>
<reference evidence="1" key="1">
    <citation type="submission" date="2021-06" db="EMBL/GenBank/DDBJ databases">
        <authorList>
            <person name="Kallberg Y."/>
            <person name="Tangrot J."/>
            <person name="Rosling A."/>
        </authorList>
    </citation>
    <scope>NUCLEOTIDE SEQUENCE</scope>
    <source>
        <strain evidence="1">CL551</strain>
    </source>
</reference>
<dbReference type="InterPro" id="IPR011249">
    <property type="entry name" value="Metalloenz_LuxS/M16"/>
</dbReference>
<proteinExistence type="predicted"/>
<keyword evidence="2" id="KW-1185">Reference proteome</keyword>
<feature type="non-terminal residue" evidence="1">
    <location>
        <position position="87"/>
    </location>
</feature>
<evidence type="ECO:0000313" key="2">
    <source>
        <dbReference type="Proteomes" id="UP000789342"/>
    </source>
</evidence>